<dbReference type="Gene3D" id="1.10.3720.10">
    <property type="entry name" value="MetI-like"/>
    <property type="match status" value="1"/>
</dbReference>
<comment type="similarity">
    <text evidence="7">Belongs to the binding-protein-dependent transport system permease family.</text>
</comment>
<feature type="domain" description="ABC transmembrane type-1" evidence="8">
    <location>
        <begin position="72"/>
        <end position="292"/>
    </location>
</feature>
<evidence type="ECO:0000256" key="7">
    <source>
        <dbReference type="RuleBase" id="RU363032"/>
    </source>
</evidence>
<evidence type="ECO:0000259" key="8">
    <source>
        <dbReference type="PROSITE" id="PS50928"/>
    </source>
</evidence>
<dbReference type="InterPro" id="IPR035906">
    <property type="entry name" value="MetI-like_sf"/>
</dbReference>
<comment type="caution">
    <text evidence="9">The sequence shown here is derived from an EMBL/GenBank/DDBJ whole genome shotgun (WGS) entry which is preliminary data.</text>
</comment>
<evidence type="ECO:0000256" key="4">
    <source>
        <dbReference type="ARBA" id="ARBA00022692"/>
    </source>
</evidence>
<keyword evidence="5 7" id="KW-1133">Transmembrane helix</keyword>
<dbReference type="Proteomes" id="UP001589776">
    <property type="component" value="Unassembled WGS sequence"/>
</dbReference>
<evidence type="ECO:0000256" key="2">
    <source>
        <dbReference type="ARBA" id="ARBA00022448"/>
    </source>
</evidence>
<evidence type="ECO:0000256" key="6">
    <source>
        <dbReference type="ARBA" id="ARBA00023136"/>
    </source>
</evidence>
<dbReference type="RefSeq" id="WP_377470258.1">
    <property type="nucleotide sequence ID" value="NZ_JBHLWN010000044.1"/>
</dbReference>
<accession>A0ABV6DK31</accession>
<dbReference type="EMBL" id="JBHLWN010000044">
    <property type="protein sequence ID" value="MFC0213006.1"/>
    <property type="molecule type" value="Genomic_DNA"/>
</dbReference>
<dbReference type="SUPFAM" id="SSF161098">
    <property type="entry name" value="MetI-like"/>
    <property type="match status" value="1"/>
</dbReference>
<feature type="transmembrane region" description="Helical" evidence="7">
    <location>
        <begin position="12"/>
        <end position="30"/>
    </location>
</feature>
<dbReference type="InterPro" id="IPR000515">
    <property type="entry name" value="MetI-like"/>
</dbReference>
<evidence type="ECO:0000256" key="1">
    <source>
        <dbReference type="ARBA" id="ARBA00004651"/>
    </source>
</evidence>
<feature type="transmembrane region" description="Helical" evidence="7">
    <location>
        <begin position="112"/>
        <end position="132"/>
    </location>
</feature>
<keyword evidence="4 7" id="KW-0812">Transmembrane</keyword>
<feature type="transmembrane region" description="Helical" evidence="7">
    <location>
        <begin position="159"/>
        <end position="185"/>
    </location>
</feature>
<gene>
    <name evidence="9" type="ORF">ACFFK0_11160</name>
</gene>
<dbReference type="PROSITE" id="PS50928">
    <property type="entry name" value="ABC_TM1"/>
    <property type="match status" value="1"/>
</dbReference>
<feature type="transmembrane region" description="Helical" evidence="7">
    <location>
        <begin position="274"/>
        <end position="296"/>
    </location>
</feature>
<feature type="transmembrane region" description="Helical" evidence="7">
    <location>
        <begin position="206"/>
        <end position="231"/>
    </location>
</feature>
<keyword evidence="10" id="KW-1185">Reference proteome</keyword>
<evidence type="ECO:0000256" key="3">
    <source>
        <dbReference type="ARBA" id="ARBA00022475"/>
    </source>
</evidence>
<dbReference type="Pfam" id="PF00528">
    <property type="entry name" value="BPD_transp_1"/>
    <property type="match status" value="1"/>
</dbReference>
<keyword evidence="2 7" id="KW-0813">Transport</keyword>
<reference evidence="9 10" key="1">
    <citation type="submission" date="2024-09" db="EMBL/GenBank/DDBJ databases">
        <authorList>
            <person name="Sun Q."/>
            <person name="Mori K."/>
        </authorList>
    </citation>
    <scope>NUCLEOTIDE SEQUENCE [LARGE SCALE GENOMIC DNA]</scope>
    <source>
        <strain evidence="9 10">CCM 7759</strain>
    </source>
</reference>
<proteinExistence type="inferred from homology"/>
<dbReference type="InterPro" id="IPR050809">
    <property type="entry name" value="UgpAE/MalFG_permease"/>
</dbReference>
<name>A0ABV6DK31_9BACL</name>
<dbReference type="CDD" id="cd06261">
    <property type="entry name" value="TM_PBP2"/>
    <property type="match status" value="1"/>
</dbReference>
<evidence type="ECO:0000313" key="9">
    <source>
        <dbReference type="EMBL" id="MFC0213006.1"/>
    </source>
</evidence>
<feature type="transmembrane region" description="Helical" evidence="7">
    <location>
        <begin position="76"/>
        <end position="100"/>
    </location>
</feature>
<dbReference type="PANTHER" id="PTHR43227:SF11">
    <property type="entry name" value="BLL4140 PROTEIN"/>
    <property type="match status" value="1"/>
</dbReference>
<protein>
    <submittedName>
        <fullName evidence="9">ABC transporter permease</fullName>
    </submittedName>
</protein>
<keyword evidence="3" id="KW-1003">Cell membrane</keyword>
<evidence type="ECO:0000256" key="5">
    <source>
        <dbReference type="ARBA" id="ARBA00022989"/>
    </source>
</evidence>
<organism evidence="9 10">
    <name type="scientific">Paenibacillus chartarius</name>
    <dbReference type="NCBI Taxonomy" id="747481"/>
    <lineage>
        <taxon>Bacteria</taxon>
        <taxon>Bacillati</taxon>
        <taxon>Bacillota</taxon>
        <taxon>Bacilli</taxon>
        <taxon>Bacillales</taxon>
        <taxon>Paenibacillaceae</taxon>
        <taxon>Paenibacillus</taxon>
    </lineage>
</organism>
<dbReference type="PANTHER" id="PTHR43227">
    <property type="entry name" value="BLL4140 PROTEIN"/>
    <property type="match status" value="1"/>
</dbReference>
<sequence>MGIILELRKNKWLYAMALPVIVYVFIFSYLPMSAHLLAFKQFIPAKGLWGSRWVGLDNLKFFFTGQDWLAVTVNTIFLNLLFIVAGTVSSLLIALLLNEIKQAFIKKVTQSLVILPHFISIIVVNLMVMNFFNGQDGMVNRLLRDFGMQPVDWFQTPSVWPWLLTLIFVWKGAGWGSIIYLATLTGFSEEYYESARIDGAKRWQQIWHITLPLLRPTIIVLTLLALGRIFYGDFGLIYGIIGDNSLLFKATDVIDTYTYRSLRDVSNMNSYSNAAAVALFQSVMGFITILFFNWVVRKIDNDSKLF</sequence>
<keyword evidence="6 7" id="KW-0472">Membrane</keyword>
<evidence type="ECO:0000313" key="10">
    <source>
        <dbReference type="Proteomes" id="UP001589776"/>
    </source>
</evidence>
<comment type="subcellular location">
    <subcellularLocation>
        <location evidence="1 7">Cell membrane</location>
        <topology evidence="1 7">Multi-pass membrane protein</topology>
    </subcellularLocation>
</comment>